<dbReference type="Proteomes" id="UP000335636">
    <property type="component" value="Unassembled WGS sequence"/>
</dbReference>
<evidence type="ECO:0008006" key="4">
    <source>
        <dbReference type="Google" id="ProtNLM"/>
    </source>
</evidence>
<protein>
    <recommendedName>
        <fullName evidence="4">Secreted protein</fullName>
    </recommendedName>
</protein>
<evidence type="ECO:0000313" key="2">
    <source>
        <dbReference type="EMBL" id="VTJ56140.1"/>
    </source>
</evidence>
<sequence>MALLRLPAARLLLGLVFPTVPAGLRLRKLLRANPLVRRCLSTDTKAGNRGQCGYSRKWWQSLGKLVQTLSSAQPPPPKARPPCQWCEVVKADS</sequence>
<evidence type="ECO:0000256" key="1">
    <source>
        <dbReference type="SAM" id="SignalP"/>
    </source>
</evidence>
<accession>A0A5E4AGP0</accession>
<keyword evidence="3" id="KW-1185">Reference proteome</keyword>
<proteinExistence type="predicted"/>
<keyword evidence="1" id="KW-0732">Signal</keyword>
<gene>
    <name evidence="2" type="ORF">MONAX_5E026748</name>
</gene>
<dbReference type="EMBL" id="CABDUW010000062">
    <property type="protein sequence ID" value="VTJ56140.1"/>
    <property type="molecule type" value="Genomic_DNA"/>
</dbReference>
<name>A0A5E4AGP0_MARMO</name>
<evidence type="ECO:0000313" key="3">
    <source>
        <dbReference type="Proteomes" id="UP000335636"/>
    </source>
</evidence>
<comment type="caution">
    <text evidence="2">The sequence shown here is derived from an EMBL/GenBank/DDBJ whole genome shotgun (WGS) entry which is preliminary data.</text>
</comment>
<reference evidence="2" key="1">
    <citation type="submission" date="2019-04" db="EMBL/GenBank/DDBJ databases">
        <authorList>
            <person name="Alioto T."/>
            <person name="Alioto T."/>
        </authorList>
    </citation>
    <scope>NUCLEOTIDE SEQUENCE [LARGE SCALE GENOMIC DNA]</scope>
</reference>
<feature type="signal peptide" evidence="1">
    <location>
        <begin position="1"/>
        <end position="22"/>
    </location>
</feature>
<dbReference type="AlphaFoldDB" id="A0A5E4AGP0"/>
<organism evidence="2 3">
    <name type="scientific">Marmota monax</name>
    <name type="common">Woodchuck</name>
    <dbReference type="NCBI Taxonomy" id="9995"/>
    <lineage>
        <taxon>Eukaryota</taxon>
        <taxon>Metazoa</taxon>
        <taxon>Chordata</taxon>
        <taxon>Craniata</taxon>
        <taxon>Vertebrata</taxon>
        <taxon>Euteleostomi</taxon>
        <taxon>Mammalia</taxon>
        <taxon>Eutheria</taxon>
        <taxon>Euarchontoglires</taxon>
        <taxon>Glires</taxon>
        <taxon>Rodentia</taxon>
        <taxon>Sciuromorpha</taxon>
        <taxon>Sciuridae</taxon>
        <taxon>Xerinae</taxon>
        <taxon>Marmotini</taxon>
        <taxon>Marmota</taxon>
    </lineage>
</organism>
<feature type="chain" id="PRO_5023062639" description="Secreted protein" evidence="1">
    <location>
        <begin position="23"/>
        <end position="93"/>
    </location>
</feature>